<dbReference type="AlphaFoldDB" id="F8KVL9"/>
<dbReference type="EMBL" id="FR872580">
    <property type="protein sequence ID" value="CCB85155.1"/>
    <property type="molecule type" value="Genomic_DNA"/>
</dbReference>
<evidence type="ECO:0000313" key="1">
    <source>
        <dbReference type="EMBL" id="CCB85155.1"/>
    </source>
</evidence>
<evidence type="ECO:0000313" key="2">
    <source>
        <dbReference type="Proteomes" id="UP000000495"/>
    </source>
</evidence>
<protein>
    <submittedName>
        <fullName evidence="1">Uncharacterized protein</fullName>
    </submittedName>
</protein>
<reference key="1">
    <citation type="journal article" date="2011" name="Mol. Biol. Evol.">
        <title>Unity in variety -- the pan-genome of the Chlamydiae.</title>
        <authorList>
            <person name="Collingro A."/>
            <person name="Tischler P."/>
            <person name="Weinmaier T."/>
            <person name="Penz T."/>
            <person name="Heinz E."/>
            <person name="Brunham R.C."/>
            <person name="Read T.D."/>
            <person name="Bavoil P.M."/>
            <person name="Sachse K."/>
            <person name="Kahane S."/>
            <person name="Friedman M.G."/>
            <person name="Rattei T."/>
            <person name="Myers G.S.A."/>
            <person name="Horn M."/>
        </authorList>
    </citation>
    <scope>NUCLEOTIDE SEQUENCE</scope>
    <source>
        <strain>UV7</strain>
    </source>
</reference>
<sequence>MDLKVAIVASVFVVTHPIVGIAAQPILAVKATVHAISLNYHWRHTKNAQGIALNRNDTPSYMDRTTKFTAEDLTRLKHQQKRLDSRDKLFLTLEYMRLLAKCIIPVIGLFWFDASLNNWFSESKEKEKKFWEERESLSSHISQLERELKARNITVLS</sequence>
<dbReference type="RefSeq" id="WP_013924203.1">
    <property type="nucleotide sequence ID" value="NC_015702.1"/>
</dbReference>
<name>F8KVL9_PARAV</name>
<reference evidence="1 2" key="2">
    <citation type="journal article" date="2011" name="Mol. Biol. Evol.">
        <title>Unity in variety--the pan-genome of the Chlamydiae.</title>
        <authorList>
            <person name="Collingro A."/>
            <person name="Tischler P."/>
            <person name="Weinmaier T."/>
            <person name="Penz T."/>
            <person name="Heinz E."/>
            <person name="Brunham R.C."/>
            <person name="Read T.D."/>
            <person name="Bavoil P.M."/>
            <person name="Sachse K."/>
            <person name="Kahane S."/>
            <person name="Friedman M.G."/>
            <person name="Rattei T."/>
            <person name="Myers G.S."/>
            <person name="Horn M."/>
        </authorList>
    </citation>
    <scope>NUCLEOTIDE SEQUENCE [LARGE SCALE GENOMIC DNA]</scope>
    <source>
        <strain evidence="2">UV7</strain>
    </source>
</reference>
<dbReference type="HOGENOM" id="CLU_1676159_0_0_0"/>
<organism evidence="1 2">
    <name type="scientific">Parachlamydia acanthamoebae (strain UV7)</name>
    <dbReference type="NCBI Taxonomy" id="765952"/>
    <lineage>
        <taxon>Bacteria</taxon>
        <taxon>Pseudomonadati</taxon>
        <taxon>Chlamydiota</taxon>
        <taxon>Chlamydiia</taxon>
        <taxon>Parachlamydiales</taxon>
        <taxon>Parachlamydiaceae</taxon>
        <taxon>Parachlamydia</taxon>
    </lineage>
</organism>
<accession>F8KVL9</accession>
<keyword evidence="2" id="KW-1185">Reference proteome</keyword>
<dbReference type="Proteomes" id="UP000000495">
    <property type="component" value="Chromosome"/>
</dbReference>
<dbReference type="KEGG" id="puv:PUV_02050"/>
<proteinExistence type="predicted"/>
<gene>
    <name evidence="1" type="ordered locus">PUV_02050</name>
</gene>